<dbReference type="EMBL" id="JAFMYU010000017">
    <property type="protein sequence ID" value="MBO0933114.1"/>
    <property type="molecule type" value="Genomic_DNA"/>
</dbReference>
<reference evidence="3 4" key="1">
    <citation type="submission" date="2021-03" db="EMBL/GenBank/DDBJ databases">
        <title>Fibrella sp. HMF5036 genome sequencing and assembly.</title>
        <authorList>
            <person name="Kang H."/>
            <person name="Kim H."/>
            <person name="Bae S."/>
            <person name="Joh K."/>
        </authorList>
    </citation>
    <scope>NUCLEOTIDE SEQUENCE [LARGE SCALE GENOMIC DNA]</scope>
    <source>
        <strain evidence="3 4">HMF5036</strain>
    </source>
</reference>
<feature type="region of interest" description="Disordered" evidence="1">
    <location>
        <begin position="58"/>
        <end position="119"/>
    </location>
</feature>
<dbReference type="InterPro" id="IPR000253">
    <property type="entry name" value="FHA_dom"/>
</dbReference>
<dbReference type="PROSITE" id="PS50006">
    <property type="entry name" value="FHA_DOMAIN"/>
    <property type="match status" value="1"/>
</dbReference>
<dbReference type="Proteomes" id="UP000664795">
    <property type="component" value="Unassembled WGS sequence"/>
</dbReference>
<feature type="compositionally biased region" description="Low complexity" evidence="1">
    <location>
        <begin position="80"/>
        <end position="89"/>
    </location>
</feature>
<feature type="compositionally biased region" description="Pro residues" evidence="1">
    <location>
        <begin position="90"/>
        <end position="109"/>
    </location>
</feature>
<evidence type="ECO:0000313" key="4">
    <source>
        <dbReference type="Proteomes" id="UP000664795"/>
    </source>
</evidence>
<dbReference type="SUPFAM" id="SSF49879">
    <property type="entry name" value="SMAD/FHA domain"/>
    <property type="match status" value="1"/>
</dbReference>
<dbReference type="AlphaFoldDB" id="A0A939JZG2"/>
<proteinExistence type="predicted"/>
<evidence type="ECO:0000259" key="2">
    <source>
        <dbReference type="PROSITE" id="PS50006"/>
    </source>
</evidence>
<dbReference type="InterPro" id="IPR008984">
    <property type="entry name" value="SMAD_FHA_dom_sf"/>
</dbReference>
<gene>
    <name evidence="3" type="ORF">J2I48_19045</name>
</gene>
<feature type="domain" description="FHA" evidence="2">
    <location>
        <begin position="149"/>
        <end position="207"/>
    </location>
</feature>
<dbReference type="RefSeq" id="WP_207337079.1">
    <property type="nucleotide sequence ID" value="NZ_JAFMYU010000017.1"/>
</dbReference>
<evidence type="ECO:0000256" key="1">
    <source>
        <dbReference type="SAM" id="MobiDB-lite"/>
    </source>
</evidence>
<accession>A0A939JZG2</accession>
<protein>
    <submittedName>
        <fullName evidence="3">FHA domain-containing protein</fullName>
    </submittedName>
</protein>
<comment type="caution">
    <text evidence="3">The sequence shown here is derived from an EMBL/GenBank/DDBJ whole genome shotgun (WGS) entry which is preliminary data.</text>
</comment>
<organism evidence="3 4">
    <name type="scientific">Fibrella aquatilis</name>
    <dbReference type="NCBI Taxonomy" id="2817059"/>
    <lineage>
        <taxon>Bacteria</taxon>
        <taxon>Pseudomonadati</taxon>
        <taxon>Bacteroidota</taxon>
        <taxon>Cytophagia</taxon>
        <taxon>Cytophagales</taxon>
        <taxon>Spirosomataceae</taxon>
        <taxon>Fibrella</taxon>
    </lineage>
</organism>
<dbReference type="Gene3D" id="2.60.200.20">
    <property type="match status" value="1"/>
</dbReference>
<evidence type="ECO:0000313" key="3">
    <source>
        <dbReference type="EMBL" id="MBO0933114.1"/>
    </source>
</evidence>
<name>A0A939JZG2_9BACT</name>
<dbReference type="Pfam" id="PF00498">
    <property type="entry name" value="FHA"/>
    <property type="match status" value="1"/>
</dbReference>
<keyword evidence="4" id="KW-1185">Reference proteome</keyword>
<sequence length="274" mass="29613">MGIYKFNCPDCLKQFDVDSEINWQADQKASVNCLSGKQPKCTVVCLGPIEALQQPVAEPAVPPAPSATTPPATPPPPPAAAVTPTAATAPTPPAAPPVQAATPPPPPISSTPTIQFEEPKTQAKRVAYLEMQSMDGGILRLAIGEGMVQTYGRKSDFDLSDHPIQTDDKKMSRLHFQIETRLHNRQPSYIISDLGSVHGTRLSRQGVSGVSTIQLYSEKDNKQAQDGICLEPDDLIMAGSTILRFTIDTVAQSQFSMNDTPDQTNYDPNRTTVF</sequence>